<dbReference type="InterPro" id="IPR050208">
    <property type="entry name" value="MHC_class-I_related"/>
</dbReference>
<dbReference type="GO" id="GO:0006955">
    <property type="term" value="P:immune response"/>
    <property type="evidence" value="ECO:0007669"/>
    <property type="project" value="TreeGrafter"/>
</dbReference>
<dbReference type="GO" id="GO:0009897">
    <property type="term" value="C:external side of plasma membrane"/>
    <property type="evidence" value="ECO:0007669"/>
    <property type="project" value="TreeGrafter"/>
</dbReference>
<dbReference type="SUPFAM" id="SSF54452">
    <property type="entry name" value="MHC antigen-recognition domain"/>
    <property type="match status" value="1"/>
</dbReference>
<dbReference type="PANTHER" id="PTHR16675">
    <property type="entry name" value="MHC CLASS I-RELATED"/>
    <property type="match status" value="1"/>
</dbReference>
<dbReference type="InterPro" id="IPR036179">
    <property type="entry name" value="Ig-like_dom_sf"/>
</dbReference>
<sequence length="344" mass="39344">MYTLIVLLLYTSPVYSDSHSLRYYVTGVSAPGSGLPEYSEVGYVDDQEIANYNTESRNYRPKVKWMGKMETDYWGRETQIARQAEAVNRHNMKTLMSRFNQTEGIHILQRMYGCELRDDGSIKGYEQLGYDGEEFMSLDTQTWTFIPTMPQAQISTERLNNAGEGGSQKNYLEDKCVYWLNKYVEHGREDLERRVQPQVKVSGQKKDDAMMLHCQVYGFHPRPVHVKWMKNEDDVPSYESTHTLPNPDGTYQIRVSAEVIPEEGDSYSCYVDHSSLGEPLNVVWEPKPETLSDLVMIIAVVVAVVIVFIIGIAGFFLYKRKKVSYKATSTSDSTSDVFHKDAKA</sequence>
<evidence type="ECO:0000313" key="6">
    <source>
        <dbReference type="EMBL" id="AGH15804.1"/>
    </source>
</evidence>
<dbReference type="InterPro" id="IPR037055">
    <property type="entry name" value="MHC_I-like_Ag-recog_sf"/>
</dbReference>
<dbReference type="FunFam" id="3.30.500.10:FF:000001">
    <property type="entry name" value="H-2 class I histocompatibility antigen, alpha chain"/>
    <property type="match status" value="1"/>
</dbReference>
<dbReference type="PANTHER" id="PTHR16675:SF286">
    <property type="entry name" value="MHC CLASS I ANTIGEN"/>
    <property type="match status" value="1"/>
</dbReference>
<evidence type="ECO:0000256" key="3">
    <source>
        <dbReference type="SAM" id="Phobius"/>
    </source>
</evidence>
<evidence type="ECO:0000256" key="4">
    <source>
        <dbReference type="SAM" id="SignalP"/>
    </source>
</evidence>
<feature type="transmembrane region" description="Helical" evidence="3">
    <location>
        <begin position="294"/>
        <end position="318"/>
    </location>
</feature>
<dbReference type="EMBL" id="KC295548">
    <property type="protein sequence ID" value="AGH15804.1"/>
    <property type="molecule type" value="mRNA"/>
</dbReference>
<dbReference type="SUPFAM" id="SSF48726">
    <property type="entry name" value="Immunoglobulin"/>
    <property type="match status" value="1"/>
</dbReference>
<dbReference type="GO" id="GO:0005615">
    <property type="term" value="C:extracellular space"/>
    <property type="evidence" value="ECO:0007669"/>
    <property type="project" value="TreeGrafter"/>
</dbReference>
<dbReference type="InterPro" id="IPR007110">
    <property type="entry name" value="Ig-like_dom"/>
</dbReference>
<comment type="similarity">
    <text evidence="2">Belongs to the MHC class I family.</text>
</comment>
<keyword evidence="3" id="KW-0812">Transmembrane</keyword>
<keyword evidence="3" id="KW-1133">Transmembrane helix</keyword>
<dbReference type="InterPro" id="IPR013783">
    <property type="entry name" value="Ig-like_fold"/>
</dbReference>
<feature type="signal peptide" evidence="4">
    <location>
        <begin position="1"/>
        <end position="16"/>
    </location>
</feature>
<keyword evidence="1" id="KW-0325">Glycoprotein</keyword>
<evidence type="ECO:0000256" key="1">
    <source>
        <dbReference type="ARBA" id="ARBA00023180"/>
    </source>
</evidence>
<evidence type="ECO:0000256" key="2">
    <source>
        <dbReference type="RuleBase" id="RU004439"/>
    </source>
</evidence>
<dbReference type="InterPro" id="IPR001039">
    <property type="entry name" value="MHC_I_a_a1/a2"/>
</dbReference>
<organism evidence="6">
    <name type="scientific">Rhinella marina</name>
    <name type="common">Cane toad</name>
    <name type="synonym">Bufo marinus</name>
    <dbReference type="NCBI Taxonomy" id="8386"/>
    <lineage>
        <taxon>Eukaryota</taxon>
        <taxon>Metazoa</taxon>
        <taxon>Chordata</taxon>
        <taxon>Craniata</taxon>
        <taxon>Vertebrata</taxon>
        <taxon>Euteleostomi</taxon>
        <taxon>Amphibia</taxon>
        <taxon>Batrachia</taxon>
        <taxon>Anura</taxon>
        <taxon>Neobatrachia</taxon>
        <taxon>Hyloidea</taxon>
        <taxon>Bufonidae</taxon>
        <taxon>Rhinella</taxon>
    </lineage>
</organism>
<dbReference type="Gene3D" id="3.30.500.10">
    <property type="entry name" value="MHC class I-like antigen recognition-like"/>
    <property type="match status" value="1"/>
</dbReference>
<proteinExistence type="evidence at transcript level"/>
<dbReference type="InterPro" id="IPR011161">
    <property type="entry name" value="MHC_I-like_Ag-recog"/>
</dbReference>
<dbReference type="PRINTS" id="PR01638">
    <property type="entry name" value="MHCCLASSI"/>
</dbReference>
<feature type="domain" description="Ig-like" evidence="5">
    <location>
        <begin position="197"/>
        <end position="281"/>
    </location>
</feature>
<dbReference type="InterPro" id="IPR011162">
    <property type="entry name" value="MHC_I/II-like_Ag-recog"/>
</dbReference>
<name>W8CL37_RHIMB</name>
<dbReference type="PROSITE" id="PS50835">
    <property type="entry name" value="IG_LIKE"/>
    <property type="match status" value="1"/>
</dbReference>
<protein>
    <submittedName>
        <fullName evidence="6">MHC class I antigen</fullName>
    </submittedName>
</protein>
<dbReference type="Pfam" id="PF00129">
    <property type="entry name" value="MHC_I"/>
    <property type="match status" value="1"/>
</dbReference>
<dbReference type="Gene3D" id="2.60.40.10">
    <property type="entry name" value="Immunoglobulins"/>
    <property type="match status" value="1"/>
</dbReference>
<dbReference type="Pfam" id="PF07654">
    <property type="entry name" value="C1-set"/>
    <property type="match status" value="1"/>
</dbReference>
<accession>W8CL37</accession>
<evidence type="ECO:0000259" key="5">
    <source>
        <dbReference type="PROSITE" id="PS50835"/>
    </source>
</evidence>
<keyword evidence="3" id="KW-0472">Membrane</keyword>
<dbReference type="InterPro" id="IPR003597">
    <property type="entry name" value="Ig_C1-set"/>
</dbReference>
<feature type="chain" id="PRO_5004907228" evidence="4">
    <location>
        <begin position="17"/>
        <end position="344"/>
    </location>
</feature>
<dbReference type="PROSITE" id="PS00290">
    <property type="entry name" value="IG_MHC"/>
    <property type="match status" value="1"/>
</dbReference>
<dbReference type="InterPro" id="IPR003006">
    <property type="entry name" value="Ig/MHC_CS"/>
</dbReference>
<dbReference type="SMART" id="SM00407">
    <property type="entry name" value="IGc1"/>
    <property type="match status" value="1"/>
</dbReference>
<reference evidence="6" key="1">
    <citation type="journal article" date="2014" name="PLoS ONE">
        <title>Characterisation of Major Histocompatibility Complex Class I in the Australian Cane Toad, Rhinella marina.</title>
        <authorList>
            <person name="Lillie M."/>
            <person name="Shine R."/>
            <person name="Belov K."/>
        </authorList>
    </citation>
    <scope>NUCLEOTIDE SEQUENCE</scope>
</reference>
<dbReference type="AlphaFoldDB" id="W8CL37"/>
<keyword evidence="4" id="KW-0732">Signal</keyword>